<keyword evidence="14" id="KW-1185">Reference proteome</keyword>
<evidence type="ECO:0000313" key="7">
    <source>
        <dbReference type="EMBL" id="QKO30444.1"/>
    </source>
</evidence>
<evidence type="ECO:0000313" key="6">
    <source>
        <dbReference type="EMBL" id="QKO29590.1"/>
    </source>
</evidence>
<dbReference type="InterPro" id="IPR036397">
    <property type="entry name" value="RNaseH_sf"/>
</dbReference>
<reference evidence="14" key="1">
    <citation type="submission" date="2019-11" db="EMBL/GenBank/DDBJ databases">
        <authorList>
            <person name="Ren C."/>
            <person name="Wang H."/>
            <person name="Xu Y."/>
        </authorList>
    </citation>
    <scope>NUCLEOTIDE SEQUENCE [LARGE SCALE GENOMIC DNA]</scope>
    <source>
        <strain evidence="14">JNU-WLY1368</strain>
    </source>
</reference>
<evidence type="ECO:0000313" key="11">
    <source>
        <dbReference type="EMBL" id="QKO30704.1"/>
    </source>
</evidence>
<proteinExistence type="predicted"/>
<sequence>MAKSYQICCPKCNNHQNFYRYGKDKYGNQKYLCRVCGHQFAPDAHADKPGKPRVRPYPTCPVCGKAMFLHHDHKYYSNYQCCDKKCGHSIFVPKPAAVTAPSMSKLSGKTDFKRMRYPVHVILTAISMFYLGKNSFRNIALILRTVMNIKVSHTTISNWCTKFAPLFQNIALELMPTLNFNSDEWHADETVVKIRGVKYYLWLIVDSETRFALGFHLSRHRDSPQAFSLLNSVKHLGKPGAVVTDRYSAYKVPVKSVLGVKHIRVQSFRDDITNNLIECFNKQFKAWYKTKQGFASFDSANNLISVFLFFYNFVRPHSALDGLTPAQVAGLNLSARSKRKLFLVA</sequence>
<feature type="domain" description="Integrase catalytic" evidence="5">
    <location>
        <begin position="172"/>
        <end position="333"/>
    </location>
</feature>
<dbReference type="Pfam" id="PF03811">
    <property type="entry name" value="Zn_ribbon_InsA"/>
    <property type="match status" value="1"/>
</dbReference>
<dbReference type="EMBL" id="CP046161">
    <property type="protein sequence ID" value="QKO30842.1"/>
    <property type="molecule type" value="Genomic_DNA"/>
</dbReference>
<dbReference type="Gene3D" id="3.30.420.10">
    <property type="entry name" value="Ribonuclease H-like superfamily/Ribonuclease H"/>
    <property type="match status" value="1"/>
</dbReference>
<dbReference type="RefSeq" id="WP_174402966.1">
    <property type="nucleotide sequence ID" value="NZ_CP046161.1"/>
</dbReference>
<dbReference type="InterPro" id="IPR032874">
    <property type="entry name" value="DDE_dom"/>
</dbReference>
<keyword evidence="2" id="KW-0815">Transposition</keyword>
<dbReference type="EMBL" id="CP046161">
    <property type="protein sequence ID" value="QKO30486.1"/>
    <property type="molecule type" value="Genomic_DNA"/>
</dbReference>
<accession>A0ABX6PXD7</accession>
<dbReference type="EMBL" id="CP046161">
    <property type="protein sequence ID" value="QKO30497.1"/>
    <property type="molecule type" value="Genomic_DNA"/>
</dbReference>
<evidence type="ECO:0000313" key="9">
    <source>
        <dbReference type="EMBL" id="QKO30493.1"/>
    </source>
</evidence>
<dbReference type="NCBIfam" id="NF033587">
    <property type="entry name" value="transpos_IS6"/>
    <property type="match status" value="1"/>
</dbReference>
<dbReference type="InterPro" id="IPR047930">
    <property type="entry name" value="Transpos_IS6"/>
</dbReference>
<dbReference type="Proteomes" id="UP000509623">
    <property type="component" value="Chromosome"/>
</dbReference>
<evidence type="ECO:0000313" key="10">
    <source>
        <dbReference type="EMBL" id="QKO30497.1"/>
    </source>
</evidence>
<evidence type="ECO:0000313" key="13">
    <source>
        <dbReference type="EMBL" id="QKO30989.1"/>
    </source>
</evidence>
<dbReference type="InterPro" id="IPR012337">
    <property type="entry name" value="RNaseH-like_sf"/>
</dbReference>
<dbReference type="CDD" id="cd00350">
    <property type="entry name" value="rubredoxin_like"/>
    <property type="match status" value="1"/>
</dbReference>
<reference evidence="13" key="3">
    <citation type="journal article" date="2022" name="Int. J. Syst. Evol. Microbiol.">
        <title>Caproicibacterium lactatifermentans sp. nov., isolated from pit clay used for the production of Chinese strong aroma-type liquor.</title>
        <authorList>
            <person name="Wang H."/>
            <person name="Gu Y."/>
            <person name="Zhao D."/>
            <person name="Qiao Z."/>
            <person name="Zheng J."/>
            <person name="Gao J."/>
            <person name="Ren C."/>
            <person name="Xu Y."/>
        </authorList>
    </citation>
    <scope>NUCLEOTIDE SEQUENCE</scope>
    <source>
        <strain evidence="13">JNU-WLY1368</strain>
    </source>
</reference>
<evidence type="ECO:0000256" key="2">
    <source>
        <dbReference type="ARBA" id="ARBA00022578"/>
    </source>
</evidence>
<dbReference type="InterPro" id="IPR003220">
    <property type="entry name" value="InsA_N_dom_Znf"/>
</dbReference>
<name>A0ABX6PXD7_9FIRM</name>
<dbReference type="EMBL" id="CP046161">
    <property type="protein sequence ID" value="QKO30493.1"/>
    <property type="molecule type" value="Genomic_DNA"/>
</dbReference>
<dbReference type="SUPFAM" id="SSF53098">
    <property type="entry name" value="Ribonuclease H-like"/>
    <property type="match status" value="1"/>
</dbReference>
<dbReference type="Pfam" id="PF13610">
    <property type="entry name" value="DDE_Tnp_IS240"/>
    <property type="match status" value="1"/>
</dbReference>
<evidence type="ECO:0000256" key="1">
    <source>
        <dbReference type="ARBA" id="ARBA00002286"/>
    </source>
</evidence>
<evidence type="ECO:0000313" key="14">
    <source>
        <dbReference type="Proteomes" id="UP000509623"/>
    </source>
</evidence>
<keyword evidence="4" id="KW-0233">DNA recombination</keyword>
<dbReference type="PROSITE" id="PS50994">
    <property type="entry name" value="INTEGRASE"/>
    <property type="match status" value="1"/>
</dbReference>
<evidence type="ECO:0000259" key="5">
    <source>
        <dbReference type="PROSITE" id="PS50994"/>
    </source>
</evidence>
<dbReference type="PANTHER" id="PTHR35528:SF3">
    <property type="entry name" value="BLL1675 PROTEIN"/>
    <property type="match status" value="1"/>
</dbReference>
<protein>
    <submittedName>
        <fullName evidence="13">IS6 family transposase</fullName>
    </submittedName>
</protein>
<dbReference type="EMBL" id="CP046161">
    <property type="protein sequence ID" value="QKO30989.1"/>
    <property type="molecule type" value="Genomic_DNA"/>
</dbReference>
<dbReference type="InterPro" id="IPR052183">
    <property type="entry name" value="IS_Transposase"/>
</dbReference>
<gene>
    <name evidence="6" type="ORF">GKP14_00240</name>
    <name evidence="7" type="ORF">GKP14_05115</name>
    <name evidence="8" type="ORF">GKP14_05335</name>
    <name evidence="9" type="ORF">GKP14_05380</name>
    <name evidence="10" type="ORF">GKP14_05405</name>
    <name evidence="11" type="ORF">GKP14_06675</name>
    <name evidence="12" type="ORF">GKP14_07425</name>
    <name evidence="13" type="ORF">GKP14_08290</name>
</gene>
<evidence type="ECO:0000313" key="8">
    <source>
        <dbReference type="EMBL" id="QKO30486.1"/>
    </source>
</evidence>
<reference evidence="13" key="2">
    <citation type="journal article" date="2021" name="Appl. Environ. Microbiol.">
        <title>Adaptability of a Caproate-Producing Bacterium Contributes to Its Dominance in an Anaerobic Fermentation System.</title>
        <authorList>
            <person name="Wang H."/>
            <person name="Gu Y."/>
            <person name="Zhou W."/>
            <person name="Zhao D."/>
            <person name="Qiao Z."/>
            <person name="Zheng J."/>
            <person name="Gao J."/>
            <person name="Chen X."/>
            <person name="Ren C."/>
            <person name="Xu Y."/>
        </authorList>
    </citation>
    <scope>NUCLEOTIDE SEQUENCE</scope>
    <source>
        <strain evidence="13">JNU-WLY1368</strain>
    </source>
</reference>
<evidence type="ECO:0000256" key="4">
    <source>
        <dbReference type="ARBA" id="ARBA00023172"/>
    </source>
</evidence>
<dbReference type="EMBL" id="CP046161">
    <property type="protein sequence ID" value="QKO30444.1"/>
    <property type="molecule type" value="Genomic_DNA"/>
</dbReference>
<dbReference type="InterPro" id="IPR001584">
    <property type="entry name" value="Integrase_cat-core"/>
</dbReference>
<evidence type="ECO:0000313" key="12">
    <source>
        <dbReference type="EMBL" id="QKO30842.1"/>
    </source>
</evidence>
<evidence type="ECO:0000256" key="3">
    <source>
        <dbReference type="ARBA" id="ARBA00023125"/>
    </source>
</evidence>
<dbReference type="EMBL" id="CP046161">
    <property type="protein sequence ID" value="QKO30704.1"/>
    <property type="molecule type" value="Genomic_DNA"/>
</dbReference>
<keyword evidence="3" id="KW-0238">DNA-binding</keyword>
<dbReference type="EMBL" id="CP046161">
    <property type="protein sequence ID" value="QKO29590.1"/>
    <property type="molecule type" value="Genomic_DNA"/>
</dbReference>
<dbReference type="PANTHER" id="PTHR35528">
    <property type="entry name" value="BLL1675 PROTEIN"/>
    <property type="match status" value="1"/>
</dbReference>
<comment type="function">
    <text evidence="1">Involved in the transposition of the insertion sequence.</text>
</comment>
<organism evidence="13 14">
    <name type="scientific">Caproicibacterium lactatifermentans</name>
    <dbReference type="NCBI Taxonomy" id="2666138"/>
    <lineage>
        <taxon>Bacteria</taxon>
        <taxon>Bacillati</taxon>
        <taxon>Bacillota</taxon>
        <taxon>Clostridia</taxon>
        <taxon>Eubacteriales</taxon>
        <taxon>Oscillospiraceae</taxon>
        <taxon>Caproicibacterium</taxon>
    </lineage>
</organism>